<dbReference type="OrthoDB" id="5394869at2759"/>
<dbReference type="EMBL" id="CAUH01000749">
    <property type="protein sequence ID" value="CCU74967.1"/>
    <property type="molecule type" value="Genomic_DNA"/>
</dbReference>
<comment type="caution">
    <text evidence="3">The sequence shown here is derived from an EMBL/GenBank/DDBJ whole genome shotgun (WGS) entry which is preliminary data.</text>
</comment>
<evidence type="ECO:0000256" key="1">
    <source>
        <dbReference type="SAM" id="MobiDB-lite"/>
    </source>
</evidence>
<dbReference type="HOGENOM" id="CLU_2236150_0_0_1"/>
<sequence length="105" mass="11747">MSRRGVFPLFIAIGFGVINGIWAFGPALKEGQSQAHDISKSIYPSPPSKDFNSKTTSHSDLQHESNHQNDEPSKIRHDTLQSTNDQHDKKMVSPKEDFVVKSNNN</sequence>
<proteinExistence type="predicted"/>
<dbReference type="InParanoid" id="N1JAM4"/>
<gene>
    <name evidence="3" type="ORF">BGHDH14_bghG000749000001001</name>
</gene>
<keyword evidence="2" id="KW-0812">Transmembrane</keyword>
<dbReference type="Proteomes" id="UP000015441">
    <property type="component" value="Unassembled WGS sequence"/>
</dbReference>
<feature type="region of interest" description="Disordered" evidence="1">
    <location>
        <begin position="33"/>
        <end position="105"/>
    </location>
</feature>
<keyword evidence="2" id="KW-0472">Membrane</keyword>
<evidence type="ECO:0000313" key="4">
    <source>
        <dbReference type="Proteomes" id="UP000015441"/>
    </source>
</evidence>
<dbReference type="Pfam" id="PF23670">
    <property type="entry name" value="PIGBOS1"/>
    <property type="match status" value="1"/>
</dbReference>
<keyword evidence="2" id="KW-1133">Transmembrane helix</keyword>
<evidence type="ECO:0000256" key="2">
    <source>
        <dbReference type="SAM" id="Phobius"/>
    </source>
</evidence>
<keyword evidence="4" id="KW-1185">Reference proteome</keyword>
<protein>
    <submittedName>
        <fullName evidence="3">CSEP0310 putative effector protein</fullName>
    </submittedName>
</protein>
<accession>N1JAM4</accession>
<evidence type="ECO:0000313" key="3">
    <source>
        <dbReference type="EMBL" id="CCU74967.1"/>
    </source>
</evidence>
<organism evidence="3 4">
    <name type="scientific">Blumeria graminis f. sp. hordei (strain DH14)</name>
    <name type="common">Barley powdery mildew</name>
    <name type="synonym">Oidium monilioides f. sp. hordei</name>
    <dbReference type="NCBI Taxonomy" id="546991"/>
    <lineage>
        <taxon>Eukaryota</taxon>
        <taxon>Fungi</taxon>
        <taxon>Dikarya</taxon>
        <taxon>Ascomycota</taxon>
        <taxon>Pezizomycotina</taxon>
        <taxon>Leotiomycetes</taxon>
        <taxon>Erysiphales</taxon>
        <taxon>Erysiphaceae</taxon>
        <taxon>Blumeria</taxon>
        <taxon>Blumeria hordei</taxon>
    </lineage>
</organism>
<reference evidence="3 4" key="1">
    <citation type="journal article" date="2010" name="Science">
        <title>Genome expansion and gene loss in powdery mildew fungi reveal tradeoffs in extreme parasitism.</title>
        <authorList>
            <person name="Spanu P.D."/>
            <person name="Abbott J.C."/>
            <person name="Amselem J."/>
            <person name="Burgis T.A."/>
            <person name="Soanes D.M."/>
            <person name="Stueber K."/>
            <person name="Ver Loren van Themaat E."/>
            <person name="Brown J.K.M."/>
            <person name="Butcher S.A."/>
            <person name="Gurr S.J."/>
            <person name="Lebrun M.-H."/>
            <person name="Ridout C.J."/>
            <person name="Schulze-Lefert P."/>
            <person name="Talbot N.J."/>
            <person name="Ahmadinejad N."/>
            <person name="Ametz C."/>
            <person name="Barton G.R."/>
            <person name="Benjdia M."/>
            <person name="Bidzinski P."/>
            <person name="Bindschedler L.V."/>
            <person name="Both M."/>
            <person name="Brewer M.T."/>
            <person name="Cadle-Davidson L."/>
            <person name="Cadle-Davidson M.M."/>
            <person name="Collemare J."/>
            <person name="Cramer R."/>
            <person name="Frenkel O."/>
            <person name="Godfrey D."/>
            <person name="Harriman J."/>
            <person name="Hoede C."/>
            <person name="King B.C."/>
            <person name="Klages S."/>
            <person name="Kleemann J."/>
            <person name="Knoll D."/>
            <person name="Koti P.S."/>
            <person name="Kreplak J."/>
            <person name="Lopez-Ruiz F.J."/>
            <person name="Lu X."/>
            <person name="Maekawa T."/>
            <person name="Mahanil S."/>
            <person name="Micali C."/>
            <person name="Milgroom M.G."/>
            <person name="Montana G."/>
            <person name="Noir S."/>
            <person name="O'Connell R.J."/>
            <person name="Oberhaensli S."/>
            <person name="Parlange F."/>
            <person name="Pedersen C."/>
            <person name="Quesneville H."/>
            <person name="Reinhardt R."/>
            <person name="Rott M."/>
            <person name="Sacristan S."/>
            <person name="Schmidt S.M."/>
            <person name="Schoen M."/>
            <person name="Skamnioti P."/>
            <person name="Sommer H."/>
            <person name="Stephens A."/>
            <person name="Takahara H."/>
            <person name="Thordal-Christensen H."/>
            <person name="Vigouroux M."/>
            <person name="Wessling R."/>
            <person name="Wicker T."/>
            <person name="Panstruga R."/>
        </authorList>
    </citation>
    <scope>NUCLEOTIDE SEQUENCE [LARGE SCALE GENOMIC DNA]</scope>
    <source>
        <strain evidence="3">DH14</strain>
    </source>
</reference>
<dbReference type="InterPro" id="IPR057394">
    <property type="entry name" value="PIGBOS1"/>
</dbReference>
<dbReference type="AlphaFoldDB" id="N1JAM4"/>
<name>N1JAM4_BLUG1</name>
<feature type="transmembrane region" description="Helical" evidence="2">
    <location>
        <begin position="6"/>
        <end position="24"/>
    </location>
</feature>
<feature type="compositionally biased region" description="Basic and acidic residues" evidence="1">
    <location>
        <begin position="60"/>
        <end position="99"/>
    </location>
</feature>